<dbReference type="PANTHER" id="PTHR22928:SF3">
    <property type="entry name" value="TELOMERE-ASSOCIATED PROTEIN RIF1"/>
    <property type="match status" value="1"/>
</dbReference>
<feature type="compositionally biased region" description="Basic and acidic residues" evidence="1">
    <location>
        <begin position="1012"/>
        <end position="1025"/>
    </location>
</feature>
<sequence>MSGDESCKMYKETQSSIKTLLEKGVAIDKSMYTNQIAFIKNDTASSDDKIRRAALEMLNFLLQANSQEIEVEMIKLLNDDAVNKLIQNTILNTVKQKVLKSISGKLHFVKVLSPWKNQNTNKLTNIIEDICVSDLSKDKCKVFFIETIIPSMLAINTDRHIRDALIDIAFMMSTILPISDLNPVELELFMQSVNTEYVINIGKLRDTDYPNWHNLWIFLVRFCDKHIHHSMDLTNKLLRVVEFAFRNSSVEQRLKGYNCWKELIDNASLDMNHMCSPKQIKLLITPLKAKFSKQEVVICRRFDVFTYLLEKLQHKAVLCLTEFLEFCFGCVGDNMDANKTGQGKSVRQLWIKSAKVLIELIGHSHSKDIPCLNTEDIIKLEKAVVDCSNISTYYKILINSVRECCILLKDTDMEDTTREIVIKCMWKSIFKLIIPASKVDGTKYFQLVSEILDKYLVEAVKNPYLEDVLILIFSVLMSYDDEFKIEITKFILRQLLTILFTVGGFPSSVADQFKSVVSHIFSKVTIMDEKLALLKEILIAFTKLKLLVENIAYASKIWLCAANELSVDFTVAQIEKLDEFNVFFMWPAYHLHLIDADTKRVIIQLIILYWMKLYRKITTDAEQKKMNVLKDLFNIFKSNPLLNPNIVSLLNVMSQFEVKFTKEFVNKIMVVATEILHFPNLKAEEQQKLIAVVMQYFEPLDCYKGDFSEELAKNICTCVEHILCINKDYNLLDSLAQFLKKSTASLKSKFSKYLLHVLLDLYNKETDSNGQNAKELQKVLKILNSESIGKNDASFPFIPPSGRSARIANMAKSSPKSPRKSRKKSLDSSPTALRLFGKDLETLSPLRVKGSQLNNTPKNKKIVNTPKTIPKNVPSFNDEQSSDFVPIDTEVKFQPEKLSKHQKEVLKKRREDIPALYQDLSQSVSQDMFSSASSSKDIEDTAKETSDADKQRVIVEVVTDELKATDEDTYISPLHLSSDTLQPFSLPKKNTDAANKIVFGDNSTHPTTDLVSRAEKNLSDEDKTSESSAENRSNEDKQIISETSAGSRSDGDKQTISESSAGNTSNGDKQTISESSAENVSKLVNSESQSFISPKAKTSCLEVIVKEKESAKCEVEEKKKRGRQRIEMELQKLKMDIVGAEEFLAASRRTRTREKPKKLEDLPIKRVRLSPKEDKQLSQKEQTPKKSLVVENSPFKDEITEKTSAIERAKKDEDLIQFSPNVNPEDKSHTFKDVTPPKTKQRRSWRSKSIENKANSETTNRKQLDNDAKPIRKRRMSRKLSERDDIADSQETGRDKRKRNRDDEESEDIIESSQKFHIDLTPVFNASKRRSFAEVSGAEPALNKSEEVIKRQRKTVTESDRQFVLEDDAKSMFSIANKLNDVIDSVVQKTTCVTEQLECNLEKDVEDQNELNMTQDTTMTQDSGHNVTHIDDITEELNVQVEDTENVCIETQQYTLTQTTLTQSQYSVSSAADQPPVIHYDLPKKPELTDSEKMMCQMDTMSMCMDSNGSSPIVCLTKHVVEETEIIQESNTGLLEQQDMSLHTEDVLSTPKSKSRGSLPSSPVTAETPTRTSELLSNTMDISPISSKSNSDDGETSQSRDSVPINFDADIEDISSIERDCQDVIIEKVFQDCPQLTKEEPHTVNVEENREMPVLFGDILTELKNIEQNLNPFHELVDEQCENYIREVENSLVPTEEAPNYQESAAYAVGGTSQKTNTWNIPSAKSSKDSNIQERASKLLNMVNMTSPKISVKKRVVTMSPSCRTKRLMFNFNQKPSQDEIEGNANEEEFLTFSREVPSPLALPRTSILKRKVSDSSDSDSISPYPKRKRVNFSDPCLTSKKVFIKDDYQSNAASSYPFDESDSQPNTEHSDNAGSERMTETENFETEPALEMVNPLTLKKDKPIYPKLINCKDNVFLILKRVTSPMFITTLMNKLKKKEIKTIGDLAKQSEAEINRFPFKVPVVPNVYKALDNYYKKNIDKSVKEGNEEARKLNEAQKDKRPGVIKETVPKVVDPTIGFKQLIQASKAEGSLDELIRVLFSSVEKHHLINFIKNQYKLDVNDFLPETEFKSAVKHITQKVGYPNMFEMLASSIESSEEESVYYDCVMKLSLEKKSLSEVWENRPLDDVRKGLEESIKKGLFSKREVIDKCLVPLIENPNDISTYLNRLSVVELNDIVVQRLQDTDFRTDFINRILDSCSHEYNVTLCKEVVAREKSSNQVISVFQHCISSQTEEMRNEIMVEMFKYISGKLSTNKLLELHIDFLSKRVSSSLGEK</sequence>
<feature type="compositionally biased region" description="Polar residues" evidence="1">
    <location>
        <begin position="1056"/>
        <end position="1092"/>
    </location>
</feature>
<evidence type="ECO:0000313" key="3">
    <source>
        <dbReference type="Proteomes" id="UP001159042"/>
    </source>
</evidence>
<gene>
    <name evidence="2" type="ORF">NQ315_010030</name>
</gene>
<feature type="region of interest" description="Disordered" evidence="1">
    <location>
        <begin position="809"/>
        <end position="829"/>
    </location>
</feature>
<dbReference type="CDD" id="cd14267">
    <property type="entry name" value="Rif1_CTD_C-II_like"/>
    <property type="match status" value="1"/>
</dbReference>
<feature type="region of interest" description="Disordered" evidence="1">
    <location>
        <begin position="998"/>
        <end position="1092"/>
    </location>
</feature>
<feature type="region of interest" description="Disordered" evidence="1">
    <location>
        <begin position="1854"/>
        <end position="1890"/>
    </location>
</feature>
<feature type="compositionally biased region" description="Polar residues" evidence="1">
    <location>
        <begin position="1550"/>
        <end position="1589"/>
    </location>
</feature>
<feature type="compositionally biased region" description="Basic and acidic residues" evidence="1">
    <location>
        <begin position="1194"/>
        <end position="1214"/>
    </location>
</feature>
<proteinExistence type="predicted"/>
<protein>
    <recommendedName>
        <fullName evidence="4">Telomere-associated protein RIF1</fullName>
    </recommendedName>
</protein>
<organism evidence="2 3">
    <name type="scientific">Exocentrus adspersus</name>
    <dbReference type="NCBI Taxonomy" id="1586481"/>
    <lineage>
        <taxon>Eukaryota</taxon>
        <taxon>Metazoa</taxon>
        <taxon>Ecdysozoa</taxon>
        <taxon>Arthropoda</taxon>
        <taxon>Hexapoda</taxon>
        <taxon>Insecta</taxon>
        <taxon>Pterygota</taxon>
        <taxon>Neoptera</taxon>
        <taxon>Endopterygota</taxon>
        <taxon>Coleoptera</taxon>
        <taxon>Polyphaga</taxon>
        <taxon>Cucujiformia</taxon>
        <taxon>Chrysomeloidea</taxon>
        <taxon>Cerambycidae</taxon>
        <taxon>Lamiinae</taxon>
        <taxon>Acanthocinini</taxon>
        <taxon>Exocentrus</taxon>
    </lineage>
</organism>
<dbReference type="EMBL" id="JANEYG010000069">
    <property type="protein sequence ID" value="KAJ8914566.1"/>
    <property type="molecule type" value="Genomic_DNA"/>
</dbReference>
<feature type="compositionally biased region" description="Basic and acidic residues" evidence="1">
    <location>
        <begin position="1157"/>
        <end position="1184"/>
    </location>
</feature>
<dbReference type="Proteomes" id="UP001159042">
    <property type="component" value="Unassembled WGS sequence"/>
</dbReference>
<dbReference type="GO" id="GO:0005634">
    <property type="term" value="C:nucleus"/>
    <property type="evidence" value="ECO:0007669"/>
    <property type="project" value="TreeGrafter"/>
</dbReference>
<evidence type="ECO:0000313" key="2">
    <source>
        <dbReference type="EMBL" id="KAJ8914566.1"/>
    </source>
</evidence>
<evidence type="ECO:0008006" key="4">
    <source>
        <dbReference type="Google" id="ProtNLM"/>
    </source>
</evidence>
<feature type="compositionally biased region" description="Polar residues" evidence="1">
    <location>
        <begin position="1001"/>
        <end position="1010"/>
    </location>
</feature>
<keyword evidence="3" id="KW-1185">Reference proteome</keyword>
<feature type="compositionally biased region" description="Basic and acidic residues" evidence="1">
    <location>
        <begin position="1279"/>
        <end position="1294"/>
    </location>
</feature>
<dbReference type="PANTHER" id="PTHR22928">
    <property type="entry name" value="TELOMERE-ASSOCIATED PROTEIN RIF1"/>
    <property type="match status" value="1"/>
</dbReference>
<reference evidence="2 3" key="1">
    <citation type="journal article" date="2023" name="Insect Mol. Biol.">
        <title>Genome sequencing provides insights into the evolution of gene families encoding plant cell wall-degrading enzymes in longhorned beetles.</title>
        <authorList>
            <person name="Shin N.R."/>
            <person name="Okamura Y."/>
            <person name="Kirsch R."/>
            <person name="Pauchet Y."/>
        </authorList>
    </citation>
    <scope>NUCLEOTIDE SEQUENCE [LARGE SCALE GENOMIC DNA]</scope>
    <source>
        <strain evidence="2">EAD_L_NR</strain>
    </source>
</reference>
<name>A0AAV8VJQ1_9CUCU</name>
<accession>A0AAV8VJQ1</accession>
<comment type="caution">
    <text evidence="2">The sequence shown here is derived from an EMBL/GenBank/DDBJ whole genome shotgun (WGS) entry which is preliminary data.</text>
</comment>
<dbReference type="InterPro" id="IPR016024">
    <property type="entry name" value="ARM-type_fold"/>
</dbReference>
<feature type="compositionally biased region" description="Basic and acidic residues" evidence="1">
    <location>
        <begin position="1259"/>
        <end position="1270"/>
    </location>
</feature>
<evidence type="ECO:0000256" key="1">
    <source>
        <dbReference type="SAM" id="MobiDB-lite"/>
    </source>
</evidence>
<dbReference type="GO" id="GO:0140445">
    <property type="term" value="C:chromosome, telomeric repeat region"/>
    <property type="evidence" value="ECO:0007669"/>
    <property type="project" value="TreeGrafter"/>
</dbReference>
<dbReference type="GO" id="GO:0000723">
    <property type="term" value="P:telomere maintenance"/>
    <property type="evidence" value="ECO:0007669"/>
    <property type="project" value="TreeGrafter"/>
</dbReference>
<feature type="region of interest" description="Disordered" evidence="1">
    <location>
        <begin position="1546"/>
        <end position="1607"/>
    </location>
</feature>
<feature type="region of interest" description="Disordered" evidence="1">
    <location>
        <begin position="1146"/>
        <end position="1312"/>
    </location>
</feature>
<dbReference type="SUPFAM" id="SSF48371">
    <property type="entry name" value="ARM repeat"/>
    <property type="match status" value="1"/>
</dbReference>
<feature type="region of interest" description="Disordered" evidence="1">
    <location>
        <begin position="849"/>
        <end position="881"/>
    </location>
</feature>